<feature type="domain" description="Alpha/beta hydrolase fold-3" evidence="4">
    <location>
        <begin position="84"/>
        <end position="294"/>
    </location>
</feature>
<dbReference type="PANTHER" id="PTHR48081">
    <property type="entry name" value="AB HYDROLASE SUPERFAMILY PROTEIN C4A8.06C"/>
    <property type="match status" value="1"/>
</dbReference>
<dbReference type="InterPro" id="IPR033140">
    <property type="entry name" value="Lipase_GDXG_put_SER_AS"/>
</dbReference>
<evidence type="ECO:0000259" key="4">
    <source>
        <dbReference type="Pfam" id="PF07859"/>
    </source>
</evidence>
<organism evidence="5">
    <name type="scientific">Lichtheimia ramosa</name>
    <dbReference type="NCBI Taxonomy" id="688394"/>
    <lineage>
        <taxon>Eukaryota</taxon>
        <taxon>Fungi</taxon>
        <taxon>Fungi incertae sedis</taxon>
        <taxon>Mucoromycota</taxon>
        <taxon>Mucoromycotina</taxon>
        <taxon>Mucoromycetes</taxon>
        <taxon>Mucorales</taxon>
        <taxon>Lichtheimiaceae</taxon>
        <taxon>Lichtheimia</taxon>
    </lineage>
</organism>
<feature type="active site" evidence="3">
    <location>
        <position position="163"/>
    </location>
</feature>
<evidence type="ECO:0000256" key="3">
    <source>
        <dbReference type="PROSITE-ProRule" id="PRU10038"/>
    </source>
</evidence>
<dbReference type="SUPFAM" id="SSF53474">
    <property type="entry name" value="alpha/beta-Hydrolases"/>
    <property type="match status" value="1"/>
</dbReference>
<dbReference type="PANTHER" id="PTHR48081:SF8">
    <property type="entry name" value="ALPHA_BETA HYDROLASE FOLD-3 DOMAIN-CONTAINING PROTEIN-RELATED"/>
    <property type="match status" value="1"/>
</dbReference>
<sequence>MAPQKIPMQPAYAAAYEASVAQKMLQKQMDIKQVREKYDEEGKKAASGLPPIVEDFKVIEYNDRSVPTYFYRPPGTEKESLPVVVYYHGGGHTFGSRHSHMQIINHLALQCNVAVVFPEYKLAPEYKFPNAHEDCFATLLYVLEQGSKEHCLDTNKLAIAGDSAGGNLTASMCYWAKERGLPADAIKTQVLIYPSLAPIPFKFASRDEFGDGDYPNARADFLFYRTSYFGQEQPKLGYPFLQTVEDLKGLPPALVISAEADFLRDEAEEHARKLVAAGVPTSCFRVLGAVHGYINFLPDVPSYKQSLSLIKFQLQDTFSKVK</sequence>
<reference evidence="5" key="1">
    <citation type="journal article" date="2014" name="Genome Announc.">
        <title>De novo whole-genome sequence and genome annotation of Lichtheimia ramosa.</title>
        <authorList>
            <person name="Linde J."/>
            <person name="Schwartze V."/>
            <person name="Binder U."/>
            <person name="Lass-Florl C."/>
            <person name="Voigt K."/>
            <person name="Horn F."/>
        </authorList>
    </citation>
    <scope>NUCLEOTIDE SEQUENCE</scope>
    <source>
        <strain evidence="5">JMRC FSU:6197</strain>
    </source>
</reference>
<evidence type="ECO:0000256" key="2">
    <source>
        <dbReference type="ARBA" id="ARBA00022801"/>
    </source>
</evidence>
<dbReference type="ESTHER" id="9fung-a0a077wxf3">
    <property type="family name" value="Hormone-sensitive_lipase_like"/>
</dbReference>
<dbReference type="InterPro" id="IPR050300">
    <property type="entry name" value="GDXG_lipolytic_enzyme"/>
</dbReference>
<proteinExistence type="inferred from homology"/>
<dbReference type="Gene3D" id="3.40.50.1820">
    <property type="entry name" value="alpha/beta hydrolase"/>
    <property type="match status" value="1"/>
</dbReference>
<evidence type="ECO:0000256" key="1">
    <source>
        <dbReference type="ARBA" id="ARBA00010515"/>
    </source>
</evidence>
<dbReference type="InterPro" id="IPR029058">
    <property type="entry name" value="AB_hydrolase_fold"/>
</dbReference>
<dbReference type="AlphaFoldDB" id="A0A077WXF3"/>
<protein>
    <recommendedName>
        <fullName evidence="4">Alpha/beta hydrolase fold-3 domain-containing protein</fullName>
    </recommendedName>
</protein>
<dbReference type="InterPro" id="IPR013094">
    <property type="entry name" value="AB_hydrolase_3"/>
</dbReference>
<comment type="similarity">
    <text evidence="1">Belongs to the 'GDXG' lipolytic enzyme family.</text>
</comment>
<gene>
    <name evidence="5" type="ORF">LRAMOSA04521</name>
</gene>
<dbReference type="PROSITE" id="PS01174">
    <property type="entry name" value="LIPASE_GDXG_SER"/>
    <property type="match status" value="1"/>
</dbReference>
<name>A0A077WXF3_9FUNG</name>
<keyword evidence="2" id="KW-0378">Hydrolase</keyword>
<accession>A0A077WXF3</accession>
<dbReference type="GO" id="GO:0016787">
    <property type="term" value="F:hydrolase activity"/>
    <property type="evidence" value="ECO:0007669"/>
    <property type="project" value="UniProtKB-KW"/>
</dbReference>
<dbReference type="OrthoDB" id="433474at2759"/>
<evidence type="ECO:0000313" key="5">
    <source>
        <dbReference type="EMBL" id="CDS12326.1"/>
    </source>
</evidence>
<dbReference type="Pfam" id="PF07859">
    <property type="entry name" value="Abhydrolase_3"/>
    <property type="match status" value="1"/>
</dbReference>
<dbReference type="EMBL" id="LK023357">
    <property type="protein sequence ID" value="CDS12326.1"/>
    <property type="molecule type" value="Genomic_DNA"/>
</dbReference>